<feature type="binding site" evidence="6">
    <location>
        <position position="7"/>
    </location>
    <ligand>
        <name>Mg(2+)</name>
        <dbReference type="ChEBI" id="CHEBI:18420"/>
    </ligand>
</feature>
<comment type="subcellular location">
    <subcellularLocation>
        <location evidence="6">Cytoplasm</location>
    </subcellularLocation>
</comment>
<keyword evidence="4 6" id="KW-0418">Kinase</keyword>
<dbReference type="GO" id="GO:0005524">
    <property type="term" value="F:ATP binding"/>
    <property type="evidence" value="ECO:0007669"/>
    <property type="project" value="UniProtKB-KW"/>
</dbReference>
<dbReference type="AlphaFoldDB" id="A0AAW9QTW6"/>
<gene>
    <name evidence="6" type="primary">ackA</name>
    <name evidence="8" type="ORF">V0288_06565</name>
</gene>
<dbReference type="PROSITE" id="PS01075">
    <property type="entry name" value="ACETATE_KINASE_1"/>
    <property type="match status" value="1"/>
</dbReference>
<dbReference type="PANTHER" id="PTHR21060:SF15">
    <property type="entry name" value="ACETATE KINASE-RELATED"/>
    <property type="match status" value="1"/>
</dbReference>
<dbReference type="GO" id="GO:0000287">
    <property type="term" value="F:magnesium ion binding"/>
    <property type="evidence" value="ECO:0007669"/>
    <property type="project" value="UniProtKB-UniRule"/>
</dbReference>
<evidence type="ECO:0000256" key="3">
    <source>
        <dbReference type="ARBA" id="ARBA00022741"/>
    </source>
</evidence>
<comment type="pathway">
    <text evidence="6">Metabolic intermediate biosynthesis; acetyl-CoA biosynthesis; acetyl-CoA from acetate: step 1/2.</text>
</comment>
<keyword evidence="9" id="KW-1185">Reference proteome</keyword>
<feature type="binding site" evidence="6">
    <location>
        <position position="96"/>
    </location>
    <ligand>
        <name>substrate</name>
    </ligand>
</feature>
<comment type="similarity">
    <text evidence="1 6 7">Belongs to the acetokinase family.</text>
</comment>
<dbReference type="PIRSF" id="PIRSF000722">
    <property type="entry name" value="Acetate_prop_kin"/>
    <property type="match status" value="1"/>
</dbReference>
<comment type="catalytic activity">
    <reaction evidence="6">
        <text>acetate + ATP = acetyl phosphate + ADP</text>
        <dbReference type="Rhea" id="RHEA:11352"/>
        <dbReference type="ChEBI" id="CHEBI:22191"/>
        <dbReference type="ChEBI" id="CHEBI:30089"/>
        <dbReference type="ChEBI" id="CHEBI:30616"/>
        <dbReference type="ChEBI" id="CHEBI:456216"/>
        <dbReference type="EC" id="2.7.2.1"/>
    </reaction>
</comment>
<dbReference type="InterPro" id="IPR004372">
    <property type="entry name" value="Ac/propionate_kinase"/>
</dbReference>
<evidence type="ECO:0000256" key="5">
    <source>
        <dbReference type="ARBA" id="ARBA00022840"/>
    </source>
</evidence>
<feature type="site" description="Transition state stabilizer" evidence="6">
    <location>
        <position position="245"/>
    </location>
</feature>
<dbReference type="GO" id="GO:0006083">
    <property type="term" value="P:acetate metabolic process"/>
    <property type="evidence" value="ECO:0007669"/>
    <property type="project" value="TreeGrafter"/>
</dbReference>
<evidence type="ECO:0000313" key="8">
    <source>
        <dbReference type="EMBL" id="MEG3436778.1"/>
    </source>
</evidence>
<dbReference type="RefSeq" id="WP_332864245.1">
    <property type="nucleotide sequence ID" value="NZ_JBAFSM010000010.1"/>
</dbReference>
<feature type="binding site" evidence="6">
    <location>
        <position position="14"/>
    </location>
    <ligand>
        <name>ATP</name>
        <dbReference type="ChEBI" id="CHEBI:30616"/>
    </ligand>
</feature>
<dbReference type="HAMAP" id="MF_00020">
    <property type="entry name" value="Acetate_kinase"/>
    <property type="match status" value="1"/>
</dbReference>
<protein>
    <recommendedName>
        <fullName evidence="6">Acetate kinase</fullName>
        <ecNumber evidence="6">2.7.2.1</ecNumber>
    </recommendedName>
    <alternativeName>
        <fullName evidence="6">Acetokinase</fullName>
    </alternativeName>
</protein>
<evidence type="ECO:0000256" key="2">
    <source>
        <dbReference type="ARBA" id="ARBA00022679"/>
    </source>
</evidence>
<feature type="site" description="Transition state stabilizer" evidence="6">
    <location>
        <position position="184"/>
    </location>
</feature>
<sequence length="406" mass="44274">MKILVLNAGSSSQKSCLYALDSLPSHPPEPIWKADIDWYAKPDSGLLTVKARGVKQSIPVSASDRILGIECMLKSLVEGETRVLESLAEISIVGHRVVHGGIEYSTAIGIAPEVKETIKALIPLAPNHNPAHIEGIEAIERILGDVPQIAVFDTAFHRSIPPASSLYPIPYEWAEQGIRRYGFHGTSHQYCSRQAADILDRPIESLKTIVAHLGNGASLSAVRGGVCIDTTMGFTPLEGLMMGTRSGSIDPAILIYLQQEWAFTPEKLNTLLNKESGLKGVSGISADMRTVILAMQEGDERSKLAFDMYIHRLKSCLGSMLASLEGLDALVFTAGVGENSAIVRERACQGWDFLGLQLDKEKNESHPVDTDISTAESKVRILVIHTEEDWAIARECWQYAKFSGSL</sequence>
<organism evidence="8 9">
    <name type="scientific">Pannus brasiliensis CCIBt3594</name>
    <dbReference type="NCBI Taxonomy" id="1427578"/>
    <lineage>
        <taxon>Bacteria</taxon>
        <taxon>Bacillati</taxon>
        <taxon>Cyanobacteriota</taxon>
        <taxon>Cyanophyceae</taxon>
        <taxon>Oscillatoriophycideae</taxon>
        <taxon>Chroococcales</taxon>
        <taxon>Microcystaceae</taxon>
        <taxon>Pannus</taxon>
    </lineage>
</organism>
<dbReference type="GO" id="GO:0006085">
    <property type="term" value="P:acetyl-CoA biosynthetic process"/>
    <property type="evidence" value="ECO:0007669"/>
    <property type="project" value="UniProtKB-UniRule"/>
</dbReference>
<accession>A0AAW9QTW6</accession>
<evidence type="ECO:0000256" key="6">
    <source>
        <dbReference type="HAMAP-Rule" id="MF_00020"/>
    </source>
</evidence>
<comment type="caution">
    <text evidence="8">The sequence shown here is derived from an EMBL/GenBank/DDBJ whole genome shotgun (WGS) entry which is preliminary data.</text>
</comment>
<dbReference type="PROSITE" id="PS01076">
    <property type="entry name" value="ACETATE_KINASE_2"/>
    <property type="match status" value="1"/>
</dbReference>
<dbReference type="SUPFAM" id="SSF53067">
    <property type="entry name" value="Actin-like ATPase domain"/>
    <property type="match status" value="2"/>
</dbReference>
<proteinExistence type="inferred from homology"/>
<keyword evidence="5 6" id="KW-0067">ATP-binding</keyword>
<dbReference type="PRINTS" id="PR00471">
    <property type="entry name" value="ACETATEKNASE"/>
</dbReference>
<dbReference type="GO" id="GO:0008776">
    <property type="term" value="F:acetate kinase activity"/>
    <property type="evidence" value="ECO:0007669"/>
    <property type="project" value="UniProtKB-UniRule"/>
</dbReference>
<feature type="binding site" evidence="6">
    <location>
        <begin position="212"/>
        <end position="216"/>
    </location>
    <ligand>
        <name>ATP</name>
        <dbReference type="ChEBI" id="CHEBI:30616"/>
    </ligand>
</feature>
<dbReference type="InterPro" id="IPR023865">
    <property type="entry name" value="Aliphatic_acid_kinase_CS"/>
</dbReference>
<dbReference type="GO" id="GO:0005737">
    <property type="term" value="C:cytoplasm"/>
    <property type="evidence" value="ECO:0007669"/>
    <property type="project" value="UniProtKB-SubCell"/>
</dbReference>
<dbReference type="Pfam" id="PF00871">
    <property type="entry name" value="Acetate_kinase"/>
    <property type="match status" value="1"/>
</dbReference>
<evidence type="ECO:0000256" key="1">
    <source>
        <dbReference type="ARBA" id="ARBA00008748"/>
    </source>
</evidence>
<name>A0AAW9QTW6_9CHRO</name>
<feature type="active site" description="Proton donor/acceptor" evidence="6">
    <location>
        <position position="153"/>
    </location>
</feature>
<dbReference type="Proteomes" id="UP001328733">
    <property type="component" value="Unassembled WGS sequence"/>
</dbReference>
<keyword evidence="6" id="KW-0460">Magnesium</keyword>
<evidence type="ECO:0000256" key="7">
    <source>
        <dbReference type="RuleBase" id="RU003835"/>
    </source>
</evidence>
<keyword evidence="6" id="KW-0479">Metal-binding</keyword>
<keyword evidence="3 6" id="KW-0547">Nucleotide-binding</keyword>
<feature type="binding site" evidence="6">
    <location>
        <begin position="287"/>
        <end position="289"/>
    </location>
    <ligand>
        <name>ATP</name>
        <dbReference type="ChEBI" id="CHEBI:30616"/>
    </ligand>
</feature>
<dbReference type="EMBL" id="JBAFSM010000010">
    <property type="protein sequence ID" value="MEG3436778.1"/>
    <property type="molecule type" value="Genomic_DNA"/>
</dbReference>
<reference evidence="8 9" key="1">
    <citation type="submission" date="2024-01" db="EMBL/GenBank/DDBJ databases">
        <title>Genomic insights into the taxonomy and metabolism of the cyanobacterium Pannus brasiliensis CCIBt3594.</title>
        <authorList>
            <person name="Machado M."/>
            <person name="Botero N.B."/>
            <person name="Andreote A.P.D."/>
            <person name="Feitosa A.M.T."/>
            <person name="Popin R."/>
            <person name="Sivonen K."/>
            <person name="Fiore M.F."/>
        </authorList>
    </citation>
    <scope>NUCLEOTIDE SEQUENCE [LARGE SCALE GENOMIC DNA]</scope>
    <source>
        <strain evidence="8 9">CCIBt3594</strain>
    </source>
</reference>
<evidence type="ECO:0000256" key="4">
    <source>
        <dbReference type="ARBA" id="ARBA00022777"/>
    </source>
</evidence>
<comment type="cofactor">
    <cofactor evidence="6">
        <name>Mg(2+)</name>
        <dbReference type="ChEBI" id="CHEBI:18420"/>
    </cofactor>
    <cofactor evidence="6">
        <name>Mn(2+)</name>
        <dbReference type="ChEBI" id="CHEBI:29035"/>
    </cofactor>
    <text evidence="6">Mg(2+). Can also accept Mn(2+).</text>
</comment>
<dbReference type="InterPro" id="IPR043129">
    <property type="entry name" value="ATPase_NBD"/>
</dbReference>
<feature type="binding site" evidence="6">
    <location>
        <begin position="335"/>
        <end position="339"/>
    </location>
    <ligand>
        <name>ATP</name>
        <dbReference type="ChEBI" id="CHEBI:30616"/>
    </ligand>
</feature>
<keyword evidence="6" id="KW-0963">Cytoplasm</keyword>
<dbReference type="EC" id="2.7.2.1" evidence="6"/>
<dbReference type="NCBIfam" id="TIGR00016">
    <property type="entry name" value="ackA"/>
    <property type="match status" value="1"/>
</dbReference>
<dbReference type="InterPro" id="IPR000890">
    <property type="entry name" value="Aliphatic_acid_kin_short-chain"/>
</dbReference>
<dbReference type="Gene3D" id="3.30.420.40">
    <property type="match status" value="2"/>
</dbReference>
<feature type="binding site" evidence="6">
    <location>
        <position position="388"/>
    </location>
    <ligand>
        <name>Mg(2+)</name>
        <dbReference type="ChEBI" id="CHEBI:18420"/>
    </ligand>
</feature>
<evidence type="ECO:0000313" key="9">
    <source>
        <dbReference type="Proteomes" id="UP001328733"/>
    </source>
</evidence>
<comment type="subunit">
    <text evidence="6">Homodimer.</text>
</comment>
<dbReference type="PANTHER" id="PTHR21060">
    <property type="entry name" value="ACETATE KINASE"/>
    <property type="match status" value="1"/>
</dbReference>
<keyword evidence="2 6" id="KW-0808">Transferase</keyword>
<dbReference type="CDD" id="cd24010">
    <property type="entry name" value="ASKHA_NBD_AcK_PK"/>
    <property type="match status" value="1"/>
</dbReference>
<comment type="function">
    <text evidence="6">Catalyzes the formation of acetyl phosphate from acetate and ATP. Can also catalyze the reverse reaction.</text>
</comment>